<dbReference type="PROSITE" id="PS50893">
    <property type="entry name" value="ABC_TRANSPORTER_2"/>
    <property type="match status" value="1"/>
</dbReference>
<protein>
    <recommendedName>
        <fullName evidence="4">ABC transporter domain-containing protein</fullName>
    </recommendedName>
</protein>
<dbReference type="InterPro" id="IPR003593">
    <property type="entry name" value="AAA+_ATPase"/>
</dbReference>
<gene>
    <name evidence="5" type="ORF">BWX42_07805</name>
</gene>
<dbReference type="SUPFAM" id="SSF52540">
    <property type="entry name" value="P-loop containing nucleoside triphosphate hydrolases"/>
    <property type="match status" value="1"/>
</dbReference>
<feature type="domain" description="ABC transporter" evidence="4">
    <location>
        <begin position="7"/>
        <end position="228"/>
    </location>
</feature>
<evidence type="ECO:0000259" key="4">
    <source>
        <dbReference type="PROSITE" id="PS50893"/>
    </source>
</evidence>
<reference evidence="5 6" key="1">
    <citation type="submission" date="2017-01" db="EMBL/GenBank/DDBJ databases">
        <title>Complete Genome Sequence of Dolosigranulum pigrum isolated from a Patient with interstitial lung disease.</title>
        <authorList>
            <person name="Mukhopadhyay R."/>
            <person name="Joaquin J."/>
            <person name="Hogue R."/>
            <person name="Fitzgerald S."/>
            <person name="Jospin G."/>
            <person name="Eisen J.A."/>
            <person name="Chaturvedi V."/>
        </authorList>
    </citation>
    <scope>NUCLEOTIDE SEQUENCE [LARGE SCALE GENOMIC DNA]</scope>
    <source>
        <strain evidence="5 6">15S00348</strain>
    </source>
</reference>
<dbReference type="InterPro" id="IPR051782">
    <property type="entry name" value="ABC_Transporter_VariousFunc"/>
</dbReference>
<proteinExistence type="predicted"/>
<dbReference type="GO" id="GO:0005524">
    <property type="term" value="F:ATP binding"/>
    <property type="evidence" value="ECO:0007669"/>
    <property type="project" value="UniProtKB-KW"/>
</dbReference>
<evidence type="ECO:0000313" key="5">
    <source>
        <dbReference type="EMBL" id="OOL81605.1"/>
    </source>
</evidence>
<dbReference type="GO" id="GO:0016887">
    <property type="term" value="F:ATP hydrolysis activity"/>
    <property type="evidence" value="ECO:0007669"/>
    <property type="project" value="InterPro"/>
</dbReference>
<accession>A0A1S8KQ32</accession>
<dbReference type="InterPro" id="IPR003439">
    <property type="entry name" value="ABC_transporter-like_ATP-bd"/>
</dbReference>
<dbReference type="SMART" id="SM00382">
    <property type="entry name" value="AAA"/>
    <property type="match status" value="1"/>
</dbReference>
<comment type="caution">
    <text evidence="5">The sequence shown here is derived from an EMBL/GenBank/DDBJ whole genome shotgun (WGS) entry which is preliminary data.</text>
</comment>
<sequence>MESNKVISFQEVTKKYKNSKIYGIQGISFEMYEGEVLGIIGGNGSGKSTLMKLIGGLLFPSEGNFKSFFRVEECGFLIEEPAFYPELSGFDNIKYYAIQKNNLDMEYITHLFSIFDLFEYRKQKYKAYSLGMKKKLAIIFSLLNKPKMLVLDEPFSGLDAESVENVSRTLSKLNQEDNMTILISSHQLNEIQTLCNRFIFIDKGKLVGKISKKEWEIKSKVMRKYTFINLENLKKMYDILLKERNIDCNEVLIDYKNYIIRFFEKNIDKNMWPAPEYCVSENITLNDYYIFLKEKSDK</sequence>
<evidence type="ECO:0000256" key="1">
    <source>
        <dbReference type="ARBA" id="ARBA00022448"/>
    </source>
</evidence>
<organism evidence="5 6">
    <name type="scientific">Dolosigranulum pigrum</name>
    <dbReference type="NCBI Taxonomy" id="29394"/>
    <lineage>
        <taxon>Bacteria</taxon>
        <taxon>Bacillati</taxon>
        <taxon>Bacillota</taxon>
        <taxon>Bacilli</taxon>
        <taxon>Lactobacillales</taxon>
        <taxon>Carnobacteriaceae</taxon>
        <taxon>Dolosigranulum</taxon>
    </lineage>
</organism>
<dbReference type="AlphaFoldDB" id="A0A1S8KQ32"/>
<evidence type="ECO:0000256" key="3">
    <source>
        <dbReference type="ARBA" id="ARBA00022840"/>
    </source>
</evidence>
<name>A0A1S8KQ32_9LACT</name>
<keyword evidence="2" id="KW-0547">Nucleotide-binding</keyword>
<dbReference type="Proteomes" id="UP000190409">
    <property type="component" value="Unassembled WGS sequence"/>
</dbReference>
<dbReference type="PANTHER" id="PTHR42939:SF1">
    <property type="entry name" value="ABC TRANSPORTER ATP-BINDING PROTEIN ALBC-RELATED"/>
    <property type="match status" value="1"/>
</dbReference>
<dbReference type="Pfam" id="PF00005">
    <property type="entry name" value="ABC_tran"/>
    <property type="match status" value="1"/>
</dbReference>
<keyword evidence="3" id="KW-0067">ATP-binding</keyword>
<dbReference type="Gene3D" id="3.40.50.300">
    <property type="entry name" value="P-loop containing nucleotide triphosphate hydrolases"/>
    <property type="match status" value="1"/>
</dbReference>
<evidence type="ECO:0000256" key="2">
    <source>
        <dbReference type="ARBA" id="ARBA00022741"/>
    </source>
</evidence>
<dbReference type="EMBL" id="MUYF01000003">
    <property type="protein sequence ID" value="OOL81605.1"/>
    <property type="molecule type" value="Genomic_DNA"/>
</dbReference>
<dbReference type="PANTHER" id="PTHR42939">
    <property type="entry name" value="ABC TRANSPORTER ATP-BINDING PROTEIN ALBC-RELATED"/>
    <property type="match status" value="1"/>
</dbReference>
<dbReference type="InterPro" id="IPR027417">
    <property type="entry name" value="P-loop_NTPase"/>
</dbReference>
<evidence type="ECO:0000313" key="6">
    <source>
        <dbReference type="Proteomes" id="UP000190409"/>
    </source>
</evidence>
<keyword evidence="1" id="KW-0813">Transport</keyword>